<dbReference type="InterPro" id="IPR004360">
    <property type="entry name" value="Glyas_Fos-R_dOase_dom"/>
</dbReference>
<dbReference type="RefSeq" id="WP_344729345.1">
    <property type="nucleotide sequence ID" value="NZ_BAAAUS010000059.1"/>
</dbReference>
<evidence type="ECO:0000259" key="1">
    <source>
        <dbReference type="PROSITE" id="PS51819"/>
    </source>
</evidence>
<dbReference type="SUPFAM" id="SSF54593">
    <property type="entry name" value="Glyoxalase/Bleomycin resistance protein/Dihydroxybiphenyl dioxygenase"/>
    <property type="match status" value="1"/>
</dbReference>
<dbReference type="Pfam" id="PF00903">
    <property type="entry name" value="Glyoxalase"/>
    <property type="match status" value="1"/>
</dbReference>
<evidence type="ECO:0000313" key="2">
    <source>
        <dbReference type="EMBL" id="MFD1517049.1"/>
    </source>
</evidence>
<dbReference type="EMBL" id="JBHUCO010000006">
    <property type="protein sequence ID" value="MFD1517049.1"/>
    <property type="molecule type" value="Genomic_DNA"/>
</dbReference>
<gene>
    <name evidence="2" type="ORF">ACFSJD_06105</name>
</gene>
<dbReference type="PROSITE" id="PS51819">
    <property type="entry name" value="VOC"/>
    <property type="match status" value="1"/>
</dbReference>
<proteinExistence type="predicted"/>
<name>A0ABW4ESY3_9PSEU</name>
<dbReference type="Gene3D" id="3.10.180.10">
    <property type="entry name" value="2,3-Dihydroxybiphenyl 1,2-Dioxygenase, domain 1"/>
    <property type="match status" value="1"/>
</dbReference>
<dbReference type="Proteomes" id="UP001597114">
    <property type="component" value="Unassembled WGS sequence"/>
</dbReference>
<keyword evidence="3" id="KW-1185">Reference proteome</keyword>
<sequence length="145" mass="15561">MKLEVLVVPVSDVDRAKHFYGTLGFRLDIDHVADDDFRVVQFTPPGSECAIIIGNGISSAEPGSLQGLHLVVTDIEAACADLVDRGVDVGEVFHDAGGIFHHLGTKYRVSGPDPKRSDYGSFAAFADPDGNGWVLQEVKTRAPGR</sequence>
<dbReference type="InterPro" id="IPR037523">
    <property type="entry name" value="VOC_core"/>
</dbReference>
<dbReference type="InterPro" id="IPR029068">
    <property type="entry name" value="Glyas_Bleomycin-R_OHBP_Dase"/>
</dbReference>
<comment type="caution">
    <text evidence="2">The sequence shown here is derived from an EMBL/GenBank/DDBJ whole genome shotgun (WGS) entry which is preliminary data.</text>
</comment>
<reference evidence="3" key="1">
    <citation type="journal article" date="2019" name="Int. J. Syst. Evol. Microbiol.">
        <title>The Global Catalogue of Microorganisms (GCM) 10K type strain sequencing project: providing services to taxonomists for standard genome sequencing and annotation.</title>
        <authorList>
            <consortium name="The Broad Institute Genomics Platform"/>
            <consortium name="The Broad Institute Genome Sequencing Center for Infectious Disease"/>
            <person name="Wu L."/>
            <person name="Ma J."/>
        </authorList>
    </citation>
    <scope>NUCLEOTIDE SEQUENCE [LARGE SCALE GENOMIC DNA]</scope>
    <source>
        <strain evidence="3">CCM 7043</strain>
    </source>
</reference>
<feature type="domain" description="VOC" evidence="1">
    <location>
        <begin position="2"/>
        <end position="138"/>
    </location>
</feature>
<accession>A0ABW4ESY3</accession>
<organism evidence="2 3">
    <name type="scientific">Pseudonocardia yunnanensis</name>
    <dbReference type="NCBI Taxonomy" id="58107"/>
    <lineage>
        <taxon>Bacteria</taxon>
        <taxon>Bacillati</taxon>
        <taxon>Actinomycetota</taxon>
        <taxon>Actinomycetes</taxon>
        <taxon>Pseudonocardiales</taxon>
        <taxon>Pseudonocardiaceae</taxon>
        <taxon>Pseudonocardia</taxon>
    </lineage>
</organism>
<protein>
    <submittedName>
        <fullName evidence="2">VOC family protein</fullName>
    </submittedName>
</protein>
<evidence type="ECO:0000313" key="3">
    <source>
        <dbReference type="Proteomes" id="UP001597114"/>
    </source>
</evidence>